<accession>A0ABZ0EB04</accession>
<evidence type="ECO:0000313" key="3">
    <source>
        <dbReference type="EMBL" id="WOD13679.1"/>
    </source>
</evidence>
<name>A0ABZ0EB04_9BURK</name>
<feature type="domain" description="Cyclic nucleotide-binding" evidence="2">
    <location>
        <begin position="22"/>
        <end position="120"/>
    </location>
</feature>
<evidence type="ECO:0000313" key="4">
    <source>
        <dbReference type="Proteomes" id="UP001302652"/>
    </source>
</evidence>
<dbReference type="InterPro" id="IPR018490">
    <property type="entry name" value="cNMP-bd_dom_sf"/>
</dbReference>
<evidence type="ECO:0000259" key="2">
    <source>
        <dbReference type="PROSITE" id="PS50042"/>
    </source>
</evidence>
<dbReference type="Pfam" id="PF00027">
    <property type="entry name" value="cNMP_binding"/>
    <property type="match status" value="1"/>
</dbReference>
<dbReference type="Proteomes" id="UP001302652">
    <property type="component" value="Chromosome 3"/>
</dbReference>
<feature type="compositionally biased region" description="Polar residues" evidence="1">
    <location>
        <begin position="1"/>
        <end position="16"/>
    </location>
</feature>
<dbReference type="SUPFAM" id="SSF51206">
    <property type="entry name" value="cAMP-binding domain-like"/>
    <property type="match status" value="1"/>
</dbReference>
<dbReference type="InterPro" id="IPR000595">
    <property type="entry name" value="cNMP-bd_dom"/>
</dbReference>
<protein>
    <submittedName>
        <fullName evidence="3">Cyclic nucleotide-binding domain-containing protein</fullName>
    </submittedName>
</protein>
<proteinExistence type="predicted"/>
<dbReference type="CDD" id="cd00038">
    <property type="entry name" value="CAP_ED"/>
    <property type="match status" value="1"/>
</dbReference>
<reference evidence="3 4" key="1">
    <citation type="submission" date="2023-10" db="EMBL/GenBank/DDBJ databases">
        <title>Surface-active antibiotics is a multifunctional adaptation for post-fire microbes.</title>
        <authorList>
            <person name="Liu M.D."/>
            <person name="Du Y."/>
            <person name="Koupaei S.K."/>
            <person name="Kim N.R."/>
            <person name="Zhang W."/>
            <person name="Traxler M.F."/>
        </authorList>
    </citation>
    <scope>NUCLEOTIDE SEQUENCE [LARGE SCALE GENOMIC DNA]</scope>
    <source>
        <strain evidence="3 4">F3</strain>
    </source>
</reference>
<evidence type="ECO:0000256" key="1">
    <source>
        <dbReference type="SAM" id="MobiDB-lite"/>
    </source>
</evidence>
<keyword evidence="4" id="KW-1185">Reference proteome</keyword>
<sequence length="128" mass="13851">MNKDSSGNPNELSSGGSRHHQVYPTLNETQVAVLERYGDRRKLKANDILYSEGDRLTGMFAILSGSIEATRGYFQGPRLLATYGPGSFTGEVGALAGRVAVATTRALCDCEVIVVNEESLHSTTCRIR</sequence>
<gene>
    <name evidence="3" type="ORF">RW095_06790</name>
</gene>
<dbReference type="PROSITE" id="PS50042">
    <property type="entry name" value="CNMP_BINDING_3"/>
    <property type="match status" value="1"/>
</dbReference>
<feature type="region of interest" description="Disordered" evidence="1">
    <location>
        <begin position="1"/>
        <end position="21"/>
    </location>
</feature>
<dbReference type="EMBL" id="CP136511">
    <property type="protein sequence ID" value="WOD13679.1"/>
    <property type="molecule type" value="Genomic_DNA"/>
</dbReference>
<dbReference type="Gene3D" id="2.60.120.10">
    <property type="entry name" value="Jelly Rolls"/>
    <property type="match status" value="1"/>
</dbReference>
<dbReference type="RefSeq" id="WP_317015301.1">
    <property type="nucleotide sequence ID" value="NZ_CP136511.1"/>
</dbReference>
<organism evidence="3 4">
    <name type="scientific">Paraburkholderia kirstenboschensis</name>
    <dbReference type="NCBI Taxonomy" id="1245436"/>
    <lineage>
        <taxon>Bacteria</taxon>
        <taxon>Pseudomonadati</taxon>
        <taxon>Pseudomonadota</taxon>
        <taxon>Betaproteobacteria</taxon>
        <taxon>Burkholderiales</taxon>
        <taxon>Burkholderiaceae</taxon>
        <taxon>Paraburkholderia</taxon>
    </lineage>
</organism>
<dbReference type="InterPro" id="IPR014710">
    <property type="entry name" value="RmlC-like_jellyroll"/>
</dbReference>